<keyword evidence="3" id="KW-0694">RNA-binding</keyword>
<proteinExistence type="predicted"/>
<protein>
    <recommendedName>
        <fullName evidence="5">RRM domain-containing protein</fullName>
    </recommendedName>
</protein>
<dbReference type="GO" id="GO:0005654">
    <property type="term" value="C:nucleoplasm"/>
    <property type="evidence" value="ECO:0007669"/>
    <property type="project" value="TreeGrafter"/>
</dbReference>
<sequence>MGGFGAFPSTPLYCDILAFTMTELEKDQNQKNPSPNEKESSNDSINSSEKPVANGSGDAAPSDDADDDSRKLFVGGLHWETTENDLKEYFSQWGRVTQCIIKLDRYTGNSRGFGFVTLESEECVSKVLAVHEHKLRNKKIDPKKAKPSREPLKKIFVGGIDPEVKEEKIKEYFSQFGKVESLDLPFDNTKGKRKSYVFVSFATEAAARKAIAKERQEIFGRLCDVRAAVSREQANRQKGTYFILIAVVLKQWYSWLEPAFGFANNPYGDFAYQGFDPFGLGYYSLDLYNPAAAGAYAPGAFPPAFNPNVYRPSGPPIGAYGKPSPIPVGSGVGTPSAGRALGNRAMNQISNHHSNQSVGLGANLHLNQSNSVPIGNGHYSASSGQQNSDISGTGPGAGSTTSMVAAAAAAVADYSSAQQQQQQGVATA</sequence>
<organism evidence="6 7">
    <name type="scientific">Protopolystoma xenopodis</name>
    <dbReference type="NCBI Taxonomy" id="117903"/>
    <lineage>
        <taxon>Eukaryota</taxon>
        <taxon>Metazoa</taxon>
        <taxon>Spiralia</taxon>
        <taxon>Lophotrochozoa</taxon>
        <taxon>Platyhelminthes</taxon>
        <taxon>Monogenea</taxon>
        <taxon>Polyopisthocotylea</taxon>
        <taxon>Polystomatidea</taxon>
        <taxon>Polystomatidae</taxon>
        <taxon>Protopolystoma</taxon>
    </lineage>
</organism>
<dbReference type="InterPro" id="IPR000504">
    <property type="entry name" value="RRM_dom"/>
</dbReference>
<name>A0A3S5A1N2_9PLAT</name>
<dbReference type="GO" id="GO:0003723">
    <property type="term" value="F:RNA binding"/>
    <property type="evidence" value="ECO:0007669"/>
    <property type="project" value="UniProtKB-UniRule"/>
</dbReference>
<feature type="region of interest" description="Disordered" evidence="4">
    <location>
        <begin position="371"/>
        <end position="400"/>
    </location>
</feature>
<reference evidence="6" key="1">
    <citation type="submission" date="2018-11" db="EMBL/GenBank/DDBJ databases">
        <authorList>
            <consortium name="Pathogen Informatics"/>
        </authorList>
    </citation>
    <scope>NUCLEOTIDE SEQUENCE</scope>
</reference>
<dbReference type="PROSITE" id="PS50102">
    <property type="entry name" value="RRM"/>
    <property type="match status" value="2"/>
</dbReference>
<dbReference type="Proteomes" id="UP000784294">
    <property type="component" value="Unassembled WGS sequence"/>
</dbReference>
<dbReference type="InterPro" id="IPR012677">
    <property type="entry name" value="Nucleotide-bd_a/b_plait_sf"/>
</dbReference>
<dbReference type="AlphaFoldDB" id="A0A3S5A1N2"/>
<dbReference type="SMART" id="SM00360">
    <property type="entry name" value="RRM"/>
    <property type="match status" value="2"/>
</dbReference>
<evidence type="ECO:0000256" key="3">
    <source>
        <dbReference type="PROSITE-ProRule" id="PRU00176"/>
    </source>
</evidence>
<dbReference type="SUPFAM" id="SSF54928">
    <property type="entry name" value="RNA-binding domain, RBD"/>
    <property type="match status" value="2"/>
</dbReference>
<evidence type="ECO:0000256" key="2">
    <source>
        <dbReference type="ARBA" id="ARBA00023242"/>
    </source>
</evidence>
<dbReference type="GO" id="GO:0010468">
    <property type="term" value="P:regulation of gene expression"/>
    <property type="evidence" value="ECO:0007669"/>
    <property type="project" value="TreeGrafter"/>
</dbReference>
<feature type="compositionally biased region" description="Polar residues" evidence="4">
    <location>
        <begin position="371"/>
        <end position="390"/>
    </location>
</feature>
<feature type="domain" description="RRM" evidence="5">
    <location>
        <begin position="153"/>
        <end position="230"/>
    </location>
</feature>
<evidence type="ECO:0000259" key="5">
    <source>
        <dbReference type="PROSITE" id="PS50102"/>
    </source>
</evidence>
<dbReference type="Pfam" id="PF00076">
    <property type="entry name" value="RRM_1"/>
    <property type="match status" value="2"/>
</dbReference>
<accession>A0A3S5A1N2</accession>
<feature type="domain" description="RRM" evidence="5">
    <location>
        <begin position="70"/>
        <end position="147"/>
    </location>
</feature>
<evidence type="ECO:0000313" key="6">
    <source>
        <dbReference type="EMBL" id="VEL17383.1"/>
    </source>
</evidence>
<dbReference type="PANTHER" id="PTHR48033:SF10">
    <property type="entry name" value="RNA-BINDING PROTEIN SQUID"/>
    <property type="match status" value="1"/>
</dbReference>
<dbReference type="EMBL" id="CAAALY010032378">
    <property type="protein sequence ID" value="VEL17383.1"/>
    <property type="molecule type" value="Genomic_DNA"/>
</dbReference>
<dbReference type="InterPro" id="IPR035979">
    <property type="entry name" value="RBD_domain_sf"/>
</dbReference>
<comment type="caution">
    <text evidence="6">The sequence shown here is derived from an EMBL/GenBank/DDBJ whole genome shotgun (WGS) entry which is preliminary data.</text>
</comment>
<dbReference type="GO" id="GO:0000785">
    <property type="term" value="C:chromatin"/>
    <property type="evidence" value="ECO:0007669"/>
    <property type="project" value="TreeGrafter"/>
</dbReference>
<evidence type="ECO:0000313" key="7">
    <source>
        <dbReference type="Proteomes" id="UP000784294"/>
    </source>
</evidence>
<dbReference type="PANTHER" id="PTHR48033">
    <property type="entry name" value="RNA-BINDING (RRM/RBD/RNP MOTIFS) FAMILY PROTEIN"/>
    <property type="match status" value="1"/>
</dbReference>
<keyword evidence="2" id="KW-0539">Nucleus</keyword>
<feature type="region of interest" description="Disordered" evidence="4">
    <location>
        <begin position="24"/>
        <end position="68"/>
    </location>
</feature>
<keyword evidence="7" id="KW-1185">Reference proteome</keyword>
<dbReference type="OrthoDB" id="1875751at2759"/>
<dbReference type="Gene3D" id="3.30.70.330">
    <property type="match status" value="2"/>
</dbReference>
<evidence type="ECO:0000256" key="1">
    <source>
        <dbReference type="ARBA" id="ARBA00004123"/>
    </source>
</evidence>
<gene>
    <name evidence="6" type="ORF">PXEA_LOCUS10823</name>
</gene>
<evidence type="ECO:0000256" key="4">
    <source>
        <dbReference type="SAM" id="MobiDB-lite"/>
    </source>
</evidence>
<comment type="subcellular location">
    <subcellularLocation>
        <location evidence="1">Nucleus</location>
    </subcellularLocation>
</comment>